<keyword evidence="8" id="KW-0408">Iron</keyword>
<dbReference type="PRINTS" id="PR00411">
    <property type="entry name" value="PNDRDTASEI"/>
</dbReference>
<comment type="cofactor">
    <cofactor evidence="2">
        <name>[4Fe-4S] cluster</name>
        <dbReference type="ChEBI" id="CHEBI:49883"/>
    </cofactor>
</comment>
<dbReference type="Pfam" id="PF07992">
    <property type="entry name" value="Pyr_redox_2"/>
    <property type="match status" value="1"/>
</dbReference>
<dbReference type="OrthoDB" id="122964at2157"/>
<evidence type="ECO:0000256" key="4">
    <source>
        <dbReference type="ARBA" id="ARBA00022630"/>
    </source>
</evidence>
<keyword evidence="5" id="KW-0288">FMN</keyword>
<feature type="domain" description="NADH:flavin oxidoreductase/NADH oxidase N-terminal" evidence="10">
    <location>
        <begin position="6"/>
        <end position="368"/>
    </location>
</feature>
<dbReference type="InterPro" id="IPR036188">
    <property type="entry name" value="FAD/NAD-bd_sf"/>
</dbReference>
<comment type="cofactor">
    <cofactor evidence="1">
        <name>FMN</name>
        <dbReference type="ChEBI" id="CHEBI:58210"/>
    </cofactor>
</comment>
<dbReference type="GO" id="GO:0016491">
    <property type="term" value="F:oxidoreductase activity"/>
    <property type="evidence" value="ECO:0007669"/>
    <property type="project" value="UniProtKB-KW"/>
</dbReference>
<dbReference type="GO" id="GO:0051536">
    <property type="term" value="F:iron-sulfur cluster binding"/>
    <property type="evidence" value="ECO:0007669"/>
    <property type="project" value="UniProtKB-KW"/>
</dbReference>
<dbReference type="PANTHER" id="PTHR42917:SF2">
    <property type="entry name" value="2,4-DIENOYL-COA REDUCTASE [(2E)-ENOYL-COA-PRODUCING]"/>
    <property type="match status" value="1"/>
</dbReference>
<evidence type="ECO:0000313" key="13">
    <source>
        <dbReference type="Proteomes" id="UP000198535"/>
    </source>
</evidence>
<sequence>MAFQRLFEPAYIGKCHLKNRIIMAPIGNINMADPTGRPLDKMTEYFKERAKGGAGLLITGLVPVSYGIDPCLYEENNTTYFPRIDGSSRTRLSGWRDLTAAVKPYGSKIFIQLSPGLGRVGSPEPALKGKILRSASWNRNFYIPQVPHLPLSDRKIKKIIKMMGQSAANAKVSGFDGIHLHGHEGYLMDQLTSAPWNRRIFGRYRNRFQFGIDVVKEIKERCGEDFPVIYRIDLTQALQESYGNEVFRKRFHGKERDIEEGLQFCKALHEAGVDAFDVDKGCYDNWFWPHPPSYFDDAIYVKEMAGKLKEFFRQEGIDTKVIAVGKLGKPETAENVLEKEWSDFVMLGRPLLADPYWPAKVKAGRTKEIIHCIGDHEGCMESFKKGGHPCCSVNPYTGFEDTKKLVRSDTIKKVAVIGAGPAGCEAAMTAFKRGHDVTLFERTDRIGGQLFTAGKMAIKHDIRRYLDNLQYQIGLMEKKGLKLEFNKEIRNHDIADQYDVIICCNGLRTSLPDINGIDNVDHIEAREFLNRNMKLSAGVKDIMVVGGGMIGCEIAYSLACEKGIDVTLVGRNKELMPETTHANRAQMLWMMMGKGSPSGKEEDVLERAIRVLNSSNIVRFSDGKAHVKANRGRKDPYTPWKPLIPENVKDPFEKELDPDDVEDIIIDTDLVIFATGGKADDALYYELLKRDAAPEIYSVGDASGTGRVWEAVTGANEIARNI</sequence>
<dbReference type="InterPro" id="IPR013785">
    <property type="entry name" value="Aldolase_TIM"/>
</dbReference>
<dbReference type="GO" id="GO:0046872">
    <property type="term" value="F:metal ion binding"/>
    <property type="evidence" value="ECO:0007669"/>
    <property type="project" value="UniProtKB-KW"/>
</dbReference>
<dbReference type="InterPro" id="IPR051793">
    <property type="entry name" value="NADH:flavin_oxidoreductase"/>
</dbReference>
<dbReference type="SUPFAM" id="SSF51971">
    <property type="entry name" value="Nucleotide-binding domain"/>
    <property type="match status" value="1"/>
</dbReference>
<evidence type="ECO:0000256" key="5">
    <source>
        <dbReference type="ARBA" id="ARBA00022643"/>
    </source>
</evidence>
<dbReference type="Gene3D" id="3.40.50.720">
    <property type="entry name" value="NAD(P)-binding Rossmann-like Domain"/>
    <property type="match status" value="2"/>
</dbReference>
<dbReference type="InterPro" id="IPR023753">
    <property type="entry name" value="FAD/NAD-binding_dom"/>
</dbReference>
<evidence type="ECO:0000259" key="10">
    <source>
        <dbReference type="Pfam" id="PF00724"/>
    </source>
</evidence>
<dbReference type="GO" id="GO:0010181">
    <property type="term" value="F:FMN binding"/>
    <property type="evidence" value="ECO:0007669"/>
    <property type="project" value="InterPro"/>
</dbReference>
<protein>
    <submittedName>
        <fullName evidence="12">2-enoate reductase</fullName>
    </submittedName>
</protein>
<dbReference type="Pfam" id="PF00724">
    <property type="entry name" value="Oxidored_FMN"/>
    <property type="match status" value="1"/>
</dbReference>
<dbReference type="RefSeq" id="WP_091933654.1">
    <property type="nucleotide sequence ID" value="NZ_FOUJ01000001.1"/>
</dbReference>
<evidence type="ECO:0000256" key="7">
    <source>
        <dbReference type="ARBA" id="ARBA00023002"/>
    </source>
</evidence>
<dbReference type="PANTHER" id="PTHR42917">
    <property type="entry name" value="2,4-DIENOYL-COA REDUCTASE"/>
    <property type="match status" value="1"/>
</dbReference>
<evidence type="ECO:0000259" key="11">
    <source>
        <dbReference type="Pfam" id="PF07992"/>
    </source>
</evidence>
<evidence type="ECO:0000313" key="12">
    <source>
        <dbReference type="EMBL" id="SFM31264.1"/>
    </source>
</evidence>
<name>A0A1I4PU40_9EURY</name>
<evidence type="ECO:0000256" key="9">
    <source>
        <dbReference type="ARBA" id="ARBA00023014"/>
    </source>
</evidence>
<keyword evidence="13" id="KW-1185">Reference proteome</keyword>
<keyword evidence="6" id="KW-0479">Metal-binding</keyword>
<keyword evidence="7" id="KW-0560">Oxidoreductase</keyword>
<dbReference type="Gene3D" id="3.50.50.60">
    <property type="entry name" value="FAD/NAD(P)-binding domain"/>
    <property type="match status" value="1"/>
</dbReference>
<keyword evidence="9" id="KW-0411">Iron-sulfur</keyword>
<dbReference type="EMBL" id="FOUJ01000001">
    <property type="protein sequence ID" value="SFM31264.1"/>
    <property type="molecule type" value="Genomic_DNA"/>
</dbReference>
<comment type="similarity">
    <text evidence="3">In the N-terminal section; belongs to the NADH:flavin oxidoreductase/NADH oxidase family.</text>
</comment>
<reference evidence="13" key="1">
    <citation type="submission" date="2016-10" db="EMBL/GenBank/DDBJ databases">
        <authorList>
            <person name="Varghese N."/>
            <person name="Submissions S."/>
        </authorList>
    </citation>
    <scope>NUCLEOTIDE SEQUENCE [LARGE SCALE GENOMIC DNA]</scope>
    <source>
        <strain evidence="13">Mob M</strain>
    </source>
</reference>
<gene>
    <name evidence="12" type="ORF">SAMN04488696_0897</name>
</gene>
<evidence type="ECO:0000256" key="6">
    <source>
        <dbReference type="ARBA" id="ARBA00022723"/>
    </source>
</evidence>
<dbReference type="InterPro" id="IPR001155">
    <property type="entry name" value="OxRdtase_FMN_N"/>
</dbReference>
<feature type="domain" description="FAD/NAD(P)-binding" evidence="11">
    <location>
        <begin position="412"/>
        <end position="682"/>
    </location>
</feature>
<dbReference type="Proteomes" id="UP000198535">
    <property type="component" value="Unassembled WGS sequence"/>
</dbReference>
<keyword evidence="4" id="KW-0285">Flavoprotein</keyword>
<evidence type="ECO:0000256" key="2">
    <source>
        <dbReference type="ARBA" id="ARBA00001966"/>
    </source>
</evidence>
<dbReference type="PRINTS" id="PR00368">
    <property type="entry name" value="FADPNR"/>
</dbReference>
<evidence type="ECO:0000256" key="1">
    <source>
        <dbReference type="ARBA" id="ARBA00001917"/>
    </source>
</evidence>
<accession>A0A1I4PU40</accession>
<dbReference type="STRING" id="487685.SAMN04488696_0897"/>
<organism evidence="12 13">
    <name type="scientific">Methanolobus profundi</name>
    <dbReference type="NCBI Taxonomy" id="487685"/>
    <lineage>
        <taxon>Archaea</taxon>
        <taxon>Methanobacteriati</taxon>
        <taxon>Methanobacteriota</taxon>
        <taxon>Stenosarchaea group</taxon>
        <taxon>Methanomicrobia</taxon>
        <taxon>Methanosarcinales</taxon>
        <taxon>Methanosarcinaceae</taxon>
        <taxon>Methanolobus</taxon>
    </lineage>
</organism>
<evidence type="ECO:0000256" key="3">
    <source>
        <dbReference type="ARBA" id="ARBA00011048"/>
    </source>
</evidence>
<dbReference type="Gene3D" id="3.20.20.70">
    <property type="entry name" value="Aldolase class I"/>
    <property type="match status" value="1"/>
</dbReference>
<dbReference type="AlphaFoldDB" id="A0A1I4PU40"/>
<dbReference type="SUPFAM" id="SSF51395">
    <property type="entry name" value="FMN-linked oxidoreductases"/>
    <property type="match status" value="1"/>
</dbReference>
<proteinExistence type="inferred from homology"/>
<evidence type="ECO:0000256" key="8">
    <source>
        <dbReference type="ARBA" id="ARBA00023004"/>
    </source>
</evidence>